<dbReference type="RefSeq" id="WP_111864203.1">
    <property type="nucleotide sequence ID" value="NZ_QLYX01000003.1"/>
</dbReference>
<dbReference type="OrthoDB" id="3288457at2"/>
<dbReference type="EC" id="2.7.13.3" evidence="2"/>
<evidence type="ECO:0000256" key="8">
    <source>
        <dbReference type="ARBA" id="ARBA00023012"/>
    </source>
</evidence>
<dbReference type="InterPro" id="IPR050482">
    <property type="entry name" value="Sensor_HK_TwoCompSys"/>
</dbReference>
<sequence>MTEGQAEIQSMARRVGRAVVAALLTGVADPPPPDQEWPAWLRWTRRLGLRRVRFGSLVGGLDLVLALILTLGTYGALDAEVHKVDPDYPPIGLLLYAALLAVPIVLRHRHPVAAWRMAALAVLWTSPRHMLDLPYVPGGVIAVLLCLYSVAVRAPREVTLGVGVLSIAGAWLMDPPTAVSATLLLLVPLLLGYTVRQRRSAQHELAEQRRRHRDAEAVLTERQRIARELHDVVAHHMSMIAIQAEASPYTVPELPDRTRQDLAEIRATALAALTEMRRILGVLRSEDAAGDTAPQPGLGRLNDLVEGARATGLTIESAVAGRPRPLPPGLDLSAYRIVQEALSNAMRHAPGSRVQVEVGYDRAALRLRVVNSAPPAGPTPRPHPAGGGHGVIGMRERAAMLGGELTAGPTPQDGFAVAAVLPLEGDA</sequence>
<dbReference type="InterPro" id="IPR003594">
    <property type="entry name" value="HATPase_dom"/>
</dbReference>
<keyword evidence="4" id="KW-0808">Transferase</keyword>
<gene>
    <name evidence="12" type="ORF">DPM19_07915</name>
</gene>
<evidence type="ECO:0000313" key="12">
    <source>
        <dbReference type="EMBL" id="RAY15700.1"/>
    </source>
</evidence>
<dbReference type="Gene3D" id="1.20.5.1930">
    <property type="match status" value="1"/>
</dbReference>
<keyword evidence="3" id="KW-0597">Phosphoprotein</keyword>
<feature type="transmembrane region" description="Helical" evidence="9">
    <location>
        <begin position="179"/>
        <end position="195"/>
    </location>
</feature>
<dbReference type="Pfam" id="PF02518">
    <property type="entry name" value="HATPase_c"/>
    <property type="match status" value="1"/>
</dbReference>
<feature type="domain" description="Signal transduction histidine kinase subgroup 3 dimerisation and phosphoacceptor" evidence="11">
    <location>
        <begin position="221"/>
        <end position="286"/>
    </location>
</feature>
<accession>A0A365H989</accession>
<dbReference type="GO" id="GO:0000155">
    <property type="term" value="F:phosphorelay sensor kinase activity"/>
    <property type="evidence" value="ECO:0007669"/>
    <property type="project" value="InterPro"/>
</dbReference>
<keyword evidence="9" id="KW-0472">Membrane</keyword>
<dbReference type="CDD" id="cd16917">
    <property type="entry name" value="HATPase_UhpB-NarQ-NarX-like"/>
    <property type="match status" value="1"/>
</dbReference>
<keyword evidence="6 12" id="KW-0418">Kinase</keyword>
<dbReference type="EMBL" id="QLYX01000003">
    <property type="protein sequence ID" value="RAY15700.1"/>
    <property type="molecule type" value="Genomic_DNA"/>
</dbReference>
<name>A0A365H989_9ACTN</name>
<dbReference type="GO" id="GO:0005524">
    <property type="term" value="F:ATP binding"/>
    <property type="evidence" value="ECO:0007669"/>
    <property type="project" value="UniProtKB-KW"/>
</dbReference>
<evidence type="ECO:0000256" key="5">
    <source>
        <dbReference type="ARBA" id="ARBA00022741"/>
    </source>
</evidence>
<dbReference type="GO" id="GO:0016020">
    <property type="term" value="C:membrane"/>
    <property type="evidence" value="ECO:0007669"/>
    <property type="project" value="InterPro"/>
</dbReference>
<dbReference type="GO" id="GO:0046983">
    <property type="term" value="F:protein dimerization activity"/>
    <property type="evidence" value="ECO:0007669"/>
    <property type="project" value="InterPro"/>
</dbReference>
<evidence type="ECO:0000256" key="2">
    <source>
        <dbReference type="ARBA" id="ARBA00012438"/>
    </source>
</evidence>
<evidence type="ECO:0000256" key="7">
    <source>
        <dbReference type="ARBA" id="ARBA00022840"/>
    </source>
</evidence>
<evidence type="ECO:0000256" key="3">
    <source>
        <dbReference type="ARBA" id="ARBA00022553"/>
    </source>
</evidence>
<dbReference type="AlphaFoldDB" id="A0A365H989"/>
<reference evidence="12 13" key="1">
    <citation type="submission" date="2018-06" db="EMBL/GenBank/DDBJ databases">
        <title>Actinomadura craniellae sp. nov. isolated from marine sponge Craniella sp.</title>
        <authorList>
            <person name="Li L."/>
            <person name="Xu Q.H."/>
            <person name="Lin H.W."/>
            <person name="Lu Y.H."/>
        </authorList>
    </citation>
    <scope>NUCLEOTIDE SEQUENCE [LARGE SCALE GENOMIC DNA]</scope>
    <source>
        <strain evidence="12 13">LHW63021</strain>
    </source>
</reference>
<proteinExistence type="predicted"/>
<dbReference type="InterPro" id="IPR011712">
    <property type="entry name" value="Sig_transdc_His_kin_sub3_dim/P"/>
</dbReference>
<organism evidence="12 13">
    <name type="scientific">Actinomadura craniellae</name>
    <dbReference type="NCBI Taxonomy" id="2231787"/>
    <lineage>
        <taxon>Bacteria</taxon>
        <taxon>Bacillati</taxon>
        <taxon>Actinomycetota</taxon>
        <taxon>Actinomycetes</taxon>
        <taxon>Streptosporangiales</taxon>
        <taxon>Thermomonosporaceae</taxon>
        <taxon>Actinomadura</taxon>
    </lineage>
</organism>
<keyword evidence="13" id="KW-1185">Reference proteome</keyword>
<dbReference type="PANTHER" id="PTHR24421:SF10">
    <property type="entry name" value="NITRATE_NITRITE SENSOR PROTEIN NARQ"/>
    <property type="match status" value="1"/>
</dbReference>
<evidence type="ECO:0000256" key="1">
    <source>
        <dbReference type="ARBA" id="ARBA00000085"/>
    </source>
</evidence>
<dbReference type="SUPFAM" id="SSF55874">
    <property type="entry name" value="ATPase domain of HSP90 chaperone/DNA topoisomerase II/histidine kinase"/>
    <property type="match status" value="1"/>
</dbReference>
<feature type="domain" description="Histidine kinase/HSP90-like ATPase" evidence="10">
    <location>
        <begin position="333"/>
        <end position="424"/>
    </location>
</feature>
<comment type="catalytic activity">
    <reaction evidence="1">
        <text>ATP + protein L-histidine = ADP + protein N-phospho-L-histidine.</text>
        <dbReference type="EC" id="2.7.13.3"/>
    </reaction>
</comment>
<feature type="transmembrane region" description="Helical" evidence="9">
    <location>
        <begin position="54"/>
        <end position="76"/>
    </location>
</feature>
<keyword evidence="9" id="KW-0812">Transmembrane</keyword>
<evidence type="ECO:0000256" key="9">
    <source>
        <dbReference type="SAM" id="Phobius"/>
    </source>
</evidence>
<keyword evidence="5" id="KW-0547">Nucleotide-binding</keyword>
<protein>
    <recommendedName>
        <fullName evidence="2">histidine kinase</fullName>
        <ecNumber evidence="2">2.7.13.3</ecNumber>
    </recommendedName>
</protein>
<dbReference type="Gene3D" id="3.30.565.10">
    <property type="entry name" value="Histidine kinase-like ATPase, C-terminal domain"/>
    <property type="match status" value="1"/>
</dbReference>
<comment type="caution">
    <text evidence="12">The sequence shown here is derived from an EMBL/GenBank/DDBJ whole genome shotgun (WGS) entry which is preliminary data.</text>
</comment>
<feature type="transmembrane region" description="Helical" evidence="9">
    <location>
        <begin position="135"/>
        <end position="151"/>
    </location>
</feature>
<evidence type="ECO:0000259" key="11">
    <source>
        <dbReference type="Pfam" id="PF07730"/>
    </source>
</evidence>
<feature type="transmembrane region" description="Helical" evidence="9">
    <location>
        <begin position="88"/>
        <end position="106"/>
    </location>
</feature>
<keyword evidence="7" id="KW-0067">ATP-binding</keyword>
<evidence type="ECO:0000256" key="4">
    <source>
        <dbReference type="ARBA" id="ARBA00022679"/>
    </source>
</evidence>
<dbReference type="Proteomes" id="UP000251891">
    <property type="component" value="Unassembled WGS sequence"/>
</dbReference>
<evidence type="ECO:0000313" key="13">
    <source>
        <dbReference type="Proteomes" id="UP000251891"/>
    </source>
</evidence>
<dbReference type="PANTHER" id="PTHR24421">
    <property type="entry name" value="NITRATE/NITRITE SENSOR PROTEIN NARX-RELATED"/>
    <property type="match status" value="1"/>
</dbReference>
<dbReference type="Pfam" id="PF07730">
    <property type="entry name" value="HisKA_3"/>
    <property type="match status" value="1"/>
</dbReference>
<evidence type="ECO:0000256" key="6">
    <source>
        <dbReference type="ARBA" id="ARBA00022777"/>
    </source>
</evidence>
<keyword evidence="9" id="KW-1133">Transmembrane helix</keyword>
<evidence type="ECO:0000259" key="10">
    <source>
        <dbReference type="Pfam" id="PF02518"/>
    </source>
</evidence>
<keyword evidence="8" id="KW-0902">Two-component regulatory system</keyword>
<dbReference type="InterPro" id="IPR036890">
    <property type="entry name" value="HATPase_C_sf"/>
</dbReference>